<evidence type="ECO:0000313" key="7">
    <source>
        <dbReference type="EMBL" id="OQW51439.1"/>
    </source>
</evidence>
<feature type="transmembrane region" description="Helical" evidence="6">
    <location>
        <begin position="321"/>
        <end position="342"/>
    </location>
</feature>
<keyword evidence="3 6" id="KW-0812">Transmembrane</keyword>
<feature type="transmembrane region" description="Helical" evidence="6">
    <location>
        <begin position="291"/>
        <end position="309"/>
    </location>
</feature>
<name>A0A1W9HVH9_9HYPH</name>
<comment type="caution">
    <text evidence="7">The sequence shown here is derived from an EMBL/GenBank/DDBJ whole genome shotgun (WGS) entry which is preliminary data.</text>
</comment>
<keyword evidence="5 6" id="KW-0472">Membrane</keyword>
<dbReference type="PANTHER" id="PTHR33529:SF6">
    <property type="entry name" value="YJGP_YJGQ FAMILY PERMEASE"/>
    <property type="match status" value="1"/>
</dbReference>
<evidence type="ECO:0000256" key="5">
    <source>
        <dbReference type="ARBA" id="ARBA00023136"/>
    </source>
</evidence>
<evidence type="ECO:0000256" key="6">
    <source>
        <dbReference type="SAM" id="Phobius"/>
    </source>
</evidence>
<dbReference type="STRING" id="1827387.A4S15_11480"/>
<dbReference type="AlphaFoldDB" id="A0A1W9HVH9"/>
<dbReference type="Proteomes" id="UP000192872">
    <property type="component" value="Unassembled WGS sequence"/>
</dbReference>
<gene>
    <name evidence="7" type="ORF">A4S15_11480</name>
</gene>
<comment type="subcellular location">
    <subcellularLocation>
        <location evidence="1">Cell membrane</location>
        <topology evidence="1">Multi-pass membrane protein</topology>
    </subcellularLocation>
</comment>
<evidence type="ECO:0000313" key="8">
    <source>
        <dbReference type="Proteomes" id="UP000192872"/>
    </source>
</evidence>
<feature type="transmembrane region" description="Helical" evidence="6">
    <location>
        <begin position="348"/>
        <end position="370"/>
    </location>
</feature>
<organism evidence="7 8">
    <name type="scientific">Candidatus Raskinella chloraquaticus</name>
    <dbReference type="NCBI Taxonomy" id="1951219"/>
    <lineage>
        <taxon>Bacteria</taxon>
        <taxon>Pseudomonadati</taxon>
        <taxon>Pseudomonadota</taxon>
        <taxon>Alphaproteobacteria</taxon>
        <taxon>Hyphomicrobiales</taxon>
        <taxon>Phreatobacteraceae</taxon>
        <taxon>Candidatus Raskinella</taxon>
    </lineage>
</organism>
<dbReference type="Pfam" id="PF03739">
    <property type="entry name" value="LptF_LptG"/>
    <property type="match status" value="1"/>
</dbReference>
<evidence type="ECO:0000256" key="3">
    <source>
        <dbReference type="ARBA" id="ARBA00022692"/>
    </source>
</evidence>
<proteinExistence type="predicted"/>
<dbReference type="EMBL" id="LWDL01000019">
    <property type="protein sequence ID" value="OQW51439.1"/>
    <property type="molecule type" value="Genomic_DNA"/>
</dbReference>
<dbReference type="GO" id="GO:0043190">
    <property type="term" value="C:ATP-binding cassette (ABC) transporter complex"/>
    <property type="evidence" value="ECO:0007669"/>
    <property type="project" value="TreeGrafter"/>
</dbReference>
<dbReference type="PANTHER" id="PTHR33529">
    <property type="entry name" value="SLR0882 PROTEIN-RELATED"/>
    <property type="match status" value="1"/>
</dbReference>
<dbReference type="InterPro" id="IPR005495">
    <property type="entry name" value="LptG/LptF_permease"/>
</dbReference>
<feature type="transmembrane region" description="Helical" evidence="6">
    <location>
        <begin position="60"/>
        <end position="89"/>
    </location>
</feature>
<protein>
    <recommendedName>
        <fullName evidence="9">Lipopolysaccharide export system permease protein LptF</fullName>
    </recommendedName>
</protein>
<reference evidence="7 8" key="1">
    <citation type="journal article" date="2017" name="Water Res.">
        <title>Comammox in drinking water systems.</title>
        <authorList>
            <person name="Wang Y."/>
            <person name="Ma L."/>
            <person name="Mao Y."/>
            <person name="Jiang X."/>
            <person name="Xia Y."/>
            <person name="Yu K."/>
            <person name="Li B."/>
            <person name="Zhang T."/>
        </authorList>
    </citation>
    <scope>NUCLEOTIDE SEQUENCE [LARGE SCALE GENOMIC DNA]</scope>
    <source>
        <strain evidence="7">SG_bin8</strain>
    </source>
</reference>
<keyword evidence="2" id="KW-1003">Cell membrane</keyword>
<keyword evidence="4 6" id="KW-1133">Transmembrane helix</keyword>
<feature type="transmembrane region" description="Helical" evidence="6">
    <location>
        <begin position="110"/>
        <end position="132"/>
    </location>
</feature>
<evidence type="ECO:0008006" key="9">
    <source>
        <dbReference type="Google" id="ProtNLM"/>
    </source>
</evidence>
<feature type="transmembrane region" description="Helical" evidence="6">
    <location>
        <begin position="20"/>
        <end position="40"/>
    </location>
</feature>
<evidence type="ECO:0000256" key="2">
    <source>
        <dbReference type="ARBA" id="ARBA00022475"/>
    </source>
</evidence>
<evidence type="ECO:0000256" key="4">
    <source>
        <dbReference type="ARBA" id="ARBA00022989"/>
    </source>
</evidence>
<accession>A0A1W9HVH9</accession>
<dbReference type="GO" id="GO:0015920">
    <property type="term" value="P:lipopolysaccharide transport"/>
    <property type="evidence" value="ECO:0007669"/>
    <property type="project" value="TreeGrafter"/>
</dbReference>
<sequence length="396" mass="42913">MTITLLRQFFSLNLIDRYVIRQIGISFAVVLGVLTAIVWLTSSLRQLELVVSQGQTFFLFMKVTLLALPLLIGLIGPFCLFISALFVLNKLNTDSELIVMSAAGLSQPKLARPLILVALVVTGFGYMLSLLVTPGALKIVRETIIGARADFISQAIQPGRFTTVDQGLTFHIRGRGANGVLLGVFVNDERDATTSVTYLGARGIISRSAAGNFLILQQGEVVRHPKNGTSPGSVIAFESYAFSLSSIDSGSPNVVFPAQERSTAELFSLVSQQLDDQRFAGRVRSEINDRFATPLYSLSFVLIAFAAMGRAKTTRQSRGESVAVAVVVVGVLRILGFLASGLVQRTPLAIPLIYLVPISGIVLAAQFGMANKLFNFKILRTFVQAIIMPPFLRARS</sequence>
<evidence type="ECO:0000256" key="1">
    <source>
        <dbReference type="ARBA" id="ARBA00004651"/>
    </source>
</evidence>